<proteinExistence type="predicted"/>
<dbReference type="RefSeq" id="WP_269128243.1">
    <property type="nucleotide sequence ID" value="NZ_CP114058.1"/>
</dbReference>
<sequence>MPAYARPMPLPASSSRRSSTSSQGMISQEEFERRRRRQGSLYGLSPEEIAEHRTRQLLNSLMSAQPQTPQPHVGTPVSPSPAQTQDDDADQEEKRTPRRYLKAVYAGFFVKICR</sequence>
<protein>
    <submittedName>
        <fullName evidence="2">Uncharacterized protein</fullName>
    </submittedName>
</protein>
<gene>
    <name evidence="2" type="ORF">O1V66_07810</name>
</gene>
<organism evidence="2 3">
    <name type="scientific">Rouxiella chamberiensis</name>
    <dbReference type="NCBI Taxonomy" id="1513468"/>
    <lineage>
        <taxon>Bacteria</taxon>
        <taxon>Pseudomonadati</taxon>
        <taxon>Pseudomonadota</taxon>
        <taxon>Gammaproteobacteria</taxon>
        <taxon>Enterobacterales</taxon>
        <taxon>Yersiniaceae</taxon>
        <taxon>Rouxiella</taxon>
    </lineage>
</organism>
<feature type="region of interest" description="Disordered" evidence="1">
    <location>
        <begin position="1"/>
        <end position="97"/>
    </location>
</feature>
<evidence type="ECO:0000313" key="2">
    <source>
        <dbReference type="EMBL" id="WAT02482.1"/>
    </source>
</evidence>
<reference evidence="2" key="1">
    <citation type="submission" date="2022-12" db="EMBL/GenBank/DDBJ databases">
        <title>Complete genome sequence of an Australian strain of Rouxiella badensis DAR84756 and resolution of the R. badensis DSM100043 and R. chamberiensis DSM28324 genomes.</title>
        <authorList>
            <person name="Paul S."/>
            <person name="Anderson P.J."/>
            <person name="Maynard G."/>
            <person name="Dyall-Smith M."/>
            <person name="Kudinha T."/>
        </authorList>
    </citation>
    <scope>NUCLEOTIDE SEQUENCE</scope>
    <source>
        <strain evidence="2">DSM 28324</strain>
    </source>
</reference>
<accession>A0ABY7HSV1</accession>
<keyword evidence="3" id="KW-1185">Reference proteome</keyword>
<feature type="compositionally biased region" description="Low complexity" evidence="1">
    <location>
        <begin position="13"/>
        <end position="22"/>
    </location>
</feature>
<evidence type="ECO:0000313" key="3">
    <source>
        <dbReference type="Proteomes" id="UP001164712"/>
    </source>
</evidence>
<evidence type="ECO:0000256" key="1">
    <source>
        <dbReference type="SAM" id="MobiDB-lite"/>
    </source>
</evidence>
<name>A0ABY7HSV1_9GAMM</name>
<dbReference type="EMBL" id="CP114058">
    <property type="protein sequence ID" value="WAT02482.1"/>
    <property type="molecule type" value="Genomic_DNA"/>
</dbReference>
<dbReference type="Proteomes" id="UP001164712">
    <property type="component" value="Chromosome"/>
</dbReference>
<feature type="compositionally biased region" description="Polar residues" evidence="1">
    <location>
        <begin position="56"/>
        <end position="67"/>
    </location>
</feature>